<dbReference type="Pfam" id="PF02601">
    <property type="entry name" value="Exonuc_VII_L"/>
    <property type="match status" value="1"/>
</dbReference>
<accession>A0A0R0DL67</accession>
<keyword evidence="3 5" id="KW-0378">Hydrolase</keyword>
<dbReference type="EMBL" id="LDJM01000007">
    <property type="protein sequence ID" value="KRG78878.1"/>
    <property type="molecule type" value="Genomic_DNA"/>
</dbReference>
<protein>
    <recommendedName>
        <fullName evidence="5">Exodeoxyribonuclease 7 large subunit</fullName>
        <ecNumber evidence="5">3.1.11.6</ecNumber>
    </recommendedName>
    <alternativeName>
        <fullName evidence="5">Exodeoxyribonuclease VII large subunit</fullName>
        <shortName evidence="5">Exonuclease VII large subunit</shortName>
    </alternativeName>
</protein>
<dbReference type="NCBIfam" id="TIGR00237">
    <property type="entry name" value="xseA"/>
    <property type="match status" value="1"/>
</dbReference>
<evidence type="ECO:0000256" key="6">
    <source>
        <dbReference type="RuleBase" id="RU004355"/>
    </source>
</evidence>
<dbReference type="GO" id="GO:0009318">
    <property type="term" value="C:exodeoxyribonuclease VII complex"/>
    <property type="evidence" value="ECO:0007669"/>
    <property type="project" value="UniProtKB-UniRule"/>
</dbReference>
<keyword evidence="2 5" id="KW-0540">Nuclease</keyword>
<keyword evidence="1 5" id="KW-0963">Cytoplasm</keyword>
<sequence length="477" mass="53004">MSSRDAVLTPTQLNTLARNLLEDSFPAVWVEGELGNVTRPASGHLYFTLKDAGAQVRAAMFKMRASTLRFAPREGLRVLLRGKLTLYAPRGDYQLVVEHMEEAGEGALRRAFEQLKARLQAEGLFDPARKRELPRHPQRIALITSPTGAAVRDVLSVLGRRYPLLEVDLLPSLVQGDTAAAQITRLLRAADASGRYSIIVLTRGGGSLEDLWAFNDEALTRAVAACQTPVISAIGHETDFSLTDFAADLRAPTPSAAAELLAPDQADLRARLRQFGRGLWQAQRRSMEQASQRTDQAWLRLQRHSPQQHLRLLGQRQATLHSRLQAQWQHQQHLRQRQLDQLQARLQWLHPARHLDALIQRQQVLGQRLQRAIQARLDEQQQQLLPLQLRLAGQHPRQRLAQASQQLASLARSLHLASPLATVGRGYALATDAQGQLLRSVQQVQPGQQVNLQLADGRLQAQVTEIAAAPTADTGSN</sequence>
<dbReference type="GO" id="GO:0003676">
    <property type="term" value="F:nucleic acid binding"/>
    <property type="evidence" value="ECO:0007669"/>
    <property type="project" value="InterPro"/>
</dbReference>
<dbReference type="OrthoDB" id="9802795at2"/>
<comment type="subcellular location">
    <subcellularLocation>
        <location evidence="5 6">Cytoplasm</location>
    </subcellularLocation>
</comment>
<organism evidence="9 10">
    <name type="scientific">Stenotrophomonas ginsengisoli</name>
    <dbReference type="NCBI Taxonomy" id="336566"/>
    <lineage>
        <taxon>Bacteria</taxon>
        <taxon>Pseudomonadati</taxon>
        <taxon>Pseudomonadota</taxon>
        <taxon>Gammaproteobacteria</taxon>
        <taxon>Lysobacterales</taxon>
        <taxon>Lysobacteraceae</taxon>
        <taxon>Stenotrophomonas</taxon>
    </lineage>
</organism>
<feature type="domain" description="Exonuclease VII large subunit C-terminal" evidence="7">
    <location>
        <begin position="124"/>
        <end position="462"/>
    </location>
</feature>
<dbReference type="InterPro" id="IPR025824">
    <property type="entry name" value="OB-fold_nuc-bd_dom"/>
</dbReference>
<proteinExistence type="inferred from homology"/>
<keyword evidence="10" id="KW-1185">Reference proteome</keyword>
<comment type="function">
    <text evidence="5">Bidirectionally degrades single-stranded DNA into large acid-insoluble oligonucleotides, which are then degraded further into small acid-soluble oligonucleotides.</text>
</comment>
<keyword evidence="4 5" id="KW-0269">Exonuclease</keyword>
<evidence type="ECO:0000256" key="5">
    <source>
        <dbReference type="HAMAP-Rule" id="MF_00378"/>
    </source>
</evidence>
<dbReference type="GO" id="GO:0008855">
    <property type="term" value="F:exodeoxyribonuclease VII activity"/>
    <property type="evidence" value="ECO:0007669"/>
    <property type="project" value="UniProtKB-UniRule"/>
</dbReference>
<dbReference type="CDD" id="cd04489">
    <property type="entry name" value="ExoVII_LU_OBF"/>
    <property type="match status" value="1"/>
</dbReference>
<evidence type="ECO:0000256" key="3">
    <source>
        <dbReference type="ARBA" id="ARBA00022801"/>
    </source>
</evidence>
<dbReference type="PATRIC" id="fig|336566.3.peg.2859"/>
<gene>
    <name evidence="5" type="primary">xseA</name>
    <name evidence="9" type="ORF">ABB30_02245</name>
</gene>
<dbReference type="Pfam" id="PF13742">
    <property type="entry name" value="tRNA_anti_2"/>
    <property type="match status" value="1"/>
</dbReference>
<dbReference type="PANTHER" id="PTHR30008:SF0">
    <property type="entry name" value="EXODEOXYRIBONUCLEASE 7 LARGE SUBUNIT"/>
    <property type="match status" value="1"/>
</dbReference>
<dbReference type="Proteomes" id="UP000050956">
    <property type="component" value="Unassembled WGS sequence"/>
</dbReference>
<dbReference type="AlphaFoldDB" id="A0A0R0DL67"/>
<comment type="similarity">
    <text evidence="5 6">Belongs to the XseA family.</text>
</comment>
<dbReference type="PANTHER" id="PTHR30008">
    <property type="entry name" value="EXODEOXYRIBONUCLEASE 7 LARGE SUBUNIT"/>
    <property type="match status" value="1"/>
</dbReference>
<comment type="catalytic activity">
    <reaction evidence="5 6">
        <text>Exonucleolytic cleavage in either 5'- to 3'- or 3'- to 5'-direction to yield nucleoside 5'-phosphates.</text>
        <dbReference type="EC" id="3.1.11.6"/>
    </reaction>
</comment>
<name>A0A0R0DL67_9GAMM</name>
<evidence type="ECO:0000259" key="7">
    <source>
        <dbReference type="Pfam" id="PF02601"/>
    </source>
</evidence>
<dbReference type="HAMAP" id="MF_00378">
    <property type="entry name" value="Exonuc_7_L"/>
    <property type="match status" value="1"/>
</dbReference>
<feature type="domain" description="OB-fold nucleic acid binding" evidence="8">
    <location>
        <begin position="11"/>
        <end position="101"/>
    </location>
</feature>
<dbReference type="GO" id="GO:0006308">
    <property type="term" value="P:DNA catabolic process"/>
    <property type="evidence" value="ECO:0007669"/>
    <property type="project" value="UniProtKB-UniRule"/>
</dbReference>
<dbReference type="EC" id="3.1.11.6" evidence="5"/>
<evidence type="ECO:0000256" key="2">
    <source>
        <dbReference type="ARBA" id="ARBA00022722"/>
    </source>
</evidence>
<comment type="subunit">
    <text evidence="5">Heterooligomer composed of large and small subunits.</text>
</comment>
<dbReference type="GO" id="GO:0005737">
    <property type="term" value="C:cytoplasm"/>
    <property type="evidence" value="ECO:0007669"/>
    <property type="project" value="UniProtKB-SubCell"/>
</dbReference>
<reference evidence="9 10" key="1">
    <citation type="submission" date="2015-05" db="EMBL/GenBank/DDBJ databases">
        <title>Genome sequencing and analysis of members of genus Stenotrophomonas.</title>
        <authorList>
            <person name="Patil P.P."/>
            <person name="Midha S."/>
            <person name="Patil P.B."/>
        </authorList>
    </citation>
    <scope>NUCLEOTIDE SEQUENCE [LARGE SCALE GENOMIC DNA]</scope>
    <source>
        <strain evidence="9 10">DSM 24757</strain>
    </source>
</reference>
<dbReference type="InterPro" id="IPR020579">
    <property type="entry name" value="Exonuc_VII_lsu_C"/>
</dbReference>
<evidence type="ECO:0000259" key="8">
    <source>
        <dbReference type="Pfam" id="PF13742"/>
    </source>
</evidence>
<evidence type="ECO:0000256" key="1">
    <source>
        <dbReference type="ARBA" id="ARBA00022490"/>
    </source>
</evidence>
<dbReference type="STRING" id="336566.ABB30_02245"/>
<comment type="caution">
    <text evidence="9">The sequence shown here is derived from an EMBL/GenBank/DDBJ whole genome shotgun (WGS) entry which is preliminary data.</text>
</comment>
<evidence type="ECO:0000256" key="4">
    <source>
        <dbReference type="ARBA" id="ARBA00022839"/>
    </source>
</evidence>
<evidence type="ECO:0000313" key="10">
    <source>
        <dbReference type="Proteomes" id="UP000050956"/>
    </source>
</evidence>
<dbReference type="InterPro" id="IPR003753">
    <property type="entry name" value="Exonuc_VII_L"/>
</dbReference>
<evidence type="ECO:0000313" key="9">
    <source>
        <dbReference type="EMBL" id="KRG78878.1"/>
    </source>
</evidence>
<dbReference type="RefSeq" id="WP_057636682.1">
    <property type="nucleotide sequence ID" value="NZ_LDJM01000007.1"/>
</dbReference>